<evidence type="ECO:0000313" key="3">
    <source>
        <dbReference type="Proteomes" id="UP000070373"/>
    </source>
</evidence>
<feature type="transmembrane region" description="Helical" evidence="1">
    <location>
        <begin position="9"/>
        <end position="28"/>
    </location>
</feature>
<accession>A0A133UDE4</accession>
<keyword evidence="3" id="KW-1185">Reference proteome</keyword>
<keyword evidence="1" id="KW-1133">Transmembrane helix</keyword>
<proteinExistence type="predicted"/>
<sequence>MRKIGKKKLALVAVCLVGIAIIVAWFLAKPSPPSEGQKIPSKGLELTSPALDNGGKILKEYT</sequence>
<name>A0A133UDE4_9EURY</name>
<dbReference type="Proteomes" id="UP000070373">
    <property type="component" value="Unassembled WGS sequence"/>
</dbReference>
<keyword evidence="1" id="KW-0812">Transmembrane</keyword>
<dbReference type="EMBL" id="LHXN01000070">
    <property type="protein sequence ID" value="KXA92195.1"/>
    <property type="molecule type" value="Genomic_DNA"/>
</dbReference>
<protein>
    <submittedName>
        <fullName evidence="2">Uncharacterized protein</fullName>
    </submittedName>
</protein>
<reference evidence="2 3" key="1">
    <citation type="journal article" date="2016" name="Sci. Rep.">
        <title>Metabolic traits of an uncultured archaeal lineage -MSBL1- from brine pools of the Red Sea.</title>
        <authorList>
            <person name="Mwirichia R."/>
            <person name="Alam I."/>
            <person name="Rashid M."/>
            <person name="Vinu M."/>
            <person name="Ba-Alawi W."/>
            <person name="Anthony Kamau A."/>
            <person name="Kamanda Ngugi D."/>
            <person name="Goker M."/>
            <person name="Klenk H.P."/>
            <person name="Bajic V."/>
            <person name="Stingl U."/>
        </authorList>
    </citation>
    <scope>NUCLEOTIDE SEQUENCE [LARGE SCALE GENOMIC DNA]</scope>
    <source>
        <strain evidence="2">SCGC-AAA259E17</strain>
    </source>
</reference>
<organism evidence="2 3">
    <name type="scientific">candidate division MSBL1 archaeon SCGC-AAA259E17</name>
    <dbReference type="NCBI Taxonomy" id="1698263"/>
    <lineage>
        <taxon>Archaea</taxon>
        <taxon>Methanobacteriati</taxon>
        <taxon>Methanobacteriota</taxon>
        <taxon>candidate division MSBL1</taxon>
    </lineage>
</organism>
<evidence type="ECO:0000313" key="2">
    <source>
        <dbReference type="EMBL" id="KXA92195.1"/>
    </source>
</evidence>
<dbReference type="AlphaFoldDB" id="A0A133UDE4"/>
<evidence type="ECO:0000256" key="1">
    <source>
        <dbReference type="SAM" id="Phobius"/>
    </source>
</evidence>
<feature type="non-terminal residue" evidence="2">
    <location>
        <position position="62"/>
    </location>
</feature>
<keyword evidence="1" id="KW-0472">Membrane</keyword>
<gene>
    <name evidence="2" type="ORF">AKJ64_03755</name>
</gene>
<comment type="caution">
    <text evidence="2">The sequence shown here is derived from an EMBL/GenBank/DDBJ whole genome shotgun (WGS) entry which is preliminary data.</text>
</comment>